<dbReference type="FunFam" id="1.10.10.60:FF:000014">
    <property type="entry name" value="SWI/SNF complex subunit SMARCC2 isoform C"/>
    <property type="match status" value="1"/>
</dbReference>
<name>A0A2T9YX58_9FUNG</name>
<evidence type="ECO:0000256" key="6">
    <source>
        <dbReference type="SAM" id="MobiDB-lite"/>
    </source>
</evidence>
<dbReference type="PROSITE" id="PS51293">
    <property type="entry name" value="SANT"/>
    <property type="match status" value="1"/>
</dbReference>
<feature type="compositionally biased region" description="Basic and acidic residues" evidence="6">
    <location>
        <begin position="492"/>
        <end position="506"/>
    </location>
</feature>
<evidence type="ECO:0000256" key="3">
    <source>
        <dbReference type="ARBA" id="ARBA00023163"/>
    </source>
</evidence>
<feature type="domain" description="SWIRM" evidence="8">
    <location>
        <begin position="522"/>
        <end position="619"/>
    </location>
</feature>
<evidence type="ECO:0000256" key="2">
    <source>
        <dbReference type="ARBA" id="ARBA00023125"/>
    </source>
</evidence>
<sequence length="1214" mass="134576">MTMDRLNNSNSSWENFFNDDSVTKKLEQCLDPLKSKITKDIGENNGSDSLSAQVLIKIVSSIYKLQSKVCESFKNKNLLFKRLPQSLFRLNELDVSNQKDQQHSERQSLEPFLTLITESLKLESFKDCALVSDKIDKMDIEEGAIFLEKVYRQLLNHNYLTNPSIFLQQGFSQEKLLELNEAIQKLKLSVTENAANATHIIHNSEIQNMNHGNTKSRIVSSTINKDLVHTLYYPSSHDIWITKEANTAEHLPPVPKNQNTWNLSYKWIFDSLSFSEIMNEAEYLVGEIPNHSNNTGLVSSENEHAMDVDSKEPDLDFGESDLDSLDDRDSDVPVDDIFDELEPLEHGHGEGISDSGDVNITTVNLEVDKNKLGIKKKSELEPITNGEIINLGNSTPLPPPATSGIPETNATNTADSMEDVQYTKVSSTDPKPGNTIPDSISAQSDTEIKHQSDTPEETSKSNLNEAGTTENVGNLNTDQEVLPTGEAPSNENIEKETKEPNPDKVEAAVRPEQVLAEQKYEIVIPSYAAWFSISKIHENERRANPEFFNNINKSKTPRVYMEYRNFMINTYRLYPMEYLTVTACRRNLSGDVCSIMRVHSFLEQWGLINYQADPESRPSLIGPPFTGHFKITAETPRGLVPMFPSAPVPTSKSIQNTTDDMINGTAQKVPQGYAQAPNPLLARAPDPMDTRSNIFNASSAAQGTGVSLSAGKKFVCFTCGNSCDDTRYHCIKPIRQQLDLCPPCFLDGRFPSALNSADFVKLSNTSSNNIIDIGKPADKWSDQETLLLLEGLEMYDENWTKIAEHVGTRTREECVLHFLQLPISDPVDSQFPSVHSQTELNDLASTDNKNNYGYPYTPFSKADNPVMSVVAFLAANVHPSVAAAAAKEALRALSKTMQSSNTSEISPEKKSSQTGDSFEGTKTEQKPVEINQILEKPSDKNNQQIAAALGLSAAAAKASALADREEAAMQLFVHQAVELQLAKLEFKVKVLEEMQLAIEQERNDLARQRMLLAEERISFNRKVAMYDMKIQKNIPHLGSKPVEPSITEKTEEDGSKPLVNNPNANLSVTNIPPSNSTTLNSSGGEAAISLHSKHDPTIPETGSNILPQSKLINSNVELQQNTENTMMDLDDTHENLLPKTTSGEKSVVIDTTKINFSANITPEVLPVVPEQGVSKAVINTDTVKMETLPSMVAHSVIQPETTFGDDLSKKMDVE</sequence>
<dbReference type="InterPro" id="IPR007526">
    <property type="entry name" value="SWIRM"/>
</dbReference>
<dbReference type="Pfam" id="PF16495">
    <property type="entry name" value="SWIRM-assoc_1"/>
    <property type="match status" value="1"/>
</dbReference>
<comment type="caution">
    <text evidence="11">The sequence shown here is derived from an EMBL/GenBank/DDBJ whole genome shotgun (WGS) entry which is preliminary data.</text>
</comment>
<dbReference type="AlphaFoldDB" id="A0A2T9YX58"/>
<feature type="compositionally biased region" description="Basic and acidic residues" evidence="6">
    <location>
        <begin position="446"/>
        <end position="459"/>
    </location>
</feature>
<evidence type="ECO:0000256" key="1">
    <source>
        <dbReference type="ARBA" id="ARBA00023015"/>
    </source>
</evidence>
<evidence type="ECO:0000313" key="11">
    <source>
        <dbReference type="EMBL" id="PVU96909.1"/>
    </source>
</evidence>
<dbReference type="InterPro" id="IPR017884">
    <property type="entry name" value="SANT_dom"/>
</dbReference>
<dbReference type="Gene3D" id="1.10.10.60">
    <property type="entry name" value="Homeodomain-like"/>
    <property type="match status" value="1"/>
</dbReference>
<feature type="compositionally biased region" description="Basic and acidic residues" evidence="6">
    <location>
        <begin position="1046"/>
        <end position="1055"/>
    </location>
</feature>
<feature type="region of interest" description="Disordered" evidence="6">
    <location>
        <begin position="897"/>
        <end position="927"/>
    </location>
</feature>
<feature type="compositionally biased region" description="Polar residues" evidence="6">
    <location>
        <begin position="1058"/>
        <end position="1070"/>
    </location>
</feature>
<evidence type="ECO:0000259" key="7">
    <source>
        <dbReference type="PROSITE" id="PS50090"/>
    </source>
</evidence>
<dbReference type="InterPro" id="IPR001005">
    <property type="entry name" value="SANT/Myb"/>
</dbReference>
<keyword evidence="5" id="KW-0175">Coiled coil</keyword>
<dbReference type="GO" id="GO:0003677">
    <property type="term" value="F:DNA binding"/>
    <property type="evidence" value="ECO:0007669"/>
    <property type="project" value="UniProtKB-KW"/>
</dbReference>
<feature type="compositionally biased region" description="Polar residues" evidence="6">
    <location>
        <begin position="460"/>
        <end position="479"/>
    </location>
</feature>
<feature type="compositionally biased region" description="Basic and acidic residues" evidence="6">
    <location>
        <begin position="303"/>
        <end position="314"/>
    </location>
</feature>
<dbReference type="FunFam" id="1.10.10.10:FF:000020">
    <property type="entry name" value="SWI/SNF complex subunit SMARCC2 isoform c"/>
    <property type="match status" value="1"/>
</dbReference>
<dbReference type="GO" id="GO:0016514">
    <property type="term" value="C:SWI/SNF complex"/>
    <property type="evidence" value="ECO:0007669"/>
    <property type="project" value="TreeGrafter"/>
</dbReference>
<feature type="region of interest" description="Disordered" evidence="6">
    <location>
        <begin position="387"/>
        <end position="506"/>
    </location>
</feature>
<protein>
    <recommendedName>
        <fullName evidence="13">SWIRM domain-containing protein</fullName>
    </recommendedName>
</protein>
<dbReference type="CDD" id="cd00167">
    <property type="entry name" value="SANT"/>
    <property type="match status" value="1"/>
</dbReference>
<dbReference type="PANTHER" id="PTHR12802">
    <property type="entry name" value="SWI/SNF COMPLEX-RELATED"/>
    <property type="match status" value="1"/>
</dbReference>
<proteinExistence type="predicted"/>
<evidence type="ECO:0000256" key="5">
    <source>
        <dbReference type="SAM" id="Coils"/>
    </source>
</evidence>
<evidence type="ECO:0000259" key="9">
    <source>
        <dbReference type="PROSITE" id="PS51293"/>
    </source>
</evidence>
<accession>A0A2T9YX58</accession>
<dbReference type="STRING" id="61424.A0A2T9YX58"/>
<evidence type="ECO:0000256" key="4">
    <source>
        <dbReference type="ARBA" id="ARBA00023242"/>
    </source>
</evidence>
<evidence type="ECO:0000259" key="10">
    <source>
        <dbReference type="PROSITE" id="PS52032"/>
    </source>
</evidence>
<keyword evidence="12" id="KW-1185">Reference proteome</keyword>
<dbReference type="GO" id="GO:0045893">
    <property type="term" value="P:positive regulation of DNA-templated transcription"/>
    <property type="evidence" value="ECO:0007669"/>
    <property type="project" value="TreeGrafter"/>
</dbReference>
<reference evidence="11 12" key="1">
    <citation type="journal article" date="2018" name="MBio">
        <title>Comparative Genomics Reveals the Core Gene Toolbox for the Fungus-Insect Symbiosis.</title>
        <authorList>
            <person name="Wang Y."/>
            <person name="Stata M."/>
            <person name="Wang W."/>
            <person name="Stajich J.E."/>
            <person name="White M.M."/>
            <person name="Moncalvo J.M."/>
        </authorList>
    </citation>
    <scope>NUCLEOTIDE SEQUENCE [LARGE SCALE GENOMIC DNA]</scope>
    <source>
        <strain evidence="11 12">AUS-77-4</strain>
    </source>
</reference>
<dbReference type="Gene3D" id="1.10.10.10">
    <property type="entry name" value="Winged helix-like DNA-binding domain superfamily/Winged helix DNA-binding domain"/>
    <property type="match status" value="1"/>
</dbReference>
<dbReference type="PANTHER" id="PTHR12802:SF41">
    <property type="entry name" value="BRAHMA ASSOCIATED PROTEIN 155 KDA"/>
    <property type="match status" value="1"/>
</dbReference>
<dbReference type="InterPro" id="IPR009057">
    <property type="entry name" value="Homeodomain-like_sf"/>
</dbReference>
<dbReference type="EMBL" id="MBFT01000127">
    <property type="protein sequence ID" value="PVU96909.1"/>
    <property type="molecule type" value="Genomic_DNA"/>
</dbReference>
<feature type="domain" description="SANT" evidence="9">
    <location>
        <begin position="775"/>
        <end position="826"/>
    </location>
</feature>
<organism evidence="11 12">
    <name type="scientific">Furculomyces boomerangus</name>
    <dbReference type="NCBI Taxonomy" id="61424"/>
    <lineage>
        <taxon>Eukaryota</taxon>
        <taxon>Fungi</taxon>
        <taxon>Fungi incertae sedis</taxon>
        <taxon>Zoopagomycota</taxon>
        <taxon>Kickxellomycotina</taxon>
        <taxon>Harpellomycetes</taxon>
        <taxon>Harpellales</taxon>
        <taxon>Harpellaceae</taxon>
        <taxon>Furculomyces</taxon>
    </lineage>
</organism>
<keyword evidence="4" id="KW-0539">Nucleus</keyword>
<feature type="region of interest" description="Disordered" evidence="6">
    <location>
        <begin position="1036"/>
        <end position="1070"/>
    </location>
</feature>
<dbReference type="InterPro" id="IPR032451">
    <property type="entry name" value="SMARCC_C"/>
</dbReference>
<feature type="compositionally biased region" description="Polar residues" evidence="6">
    <location>
        <begin position="405"/>
        <end position="415"/>
    </location>
</feature>
<feature type="region of interest" description="Disordered" evidence="6">
    <location>
        <begin position="303"/>
        <end position="330"/>
    </location>
</feature>
<dbReference type="SUPFAM" id="SSF52113">
    <property type="entry name" value="BRCT domain"/>
    <property type="match status" value="1"/>
</dbReference>
<dbReference type="Pfam" id="PF04433">
    <property type="entry name" value="SWIRM"/>
    <property type="match status" value="1"/>
</dbReference>
<dbReference type="InterPro" id="IPR036388">
    <property type="entry name" value="WH-like_DNA-bd_sf"/>
</dbReference>
<dbReference type="InterPro" id="IPR036420">
    <property type="entry name" value="BRCT_dom_sf"/>
</dbReference>
<evidence type="ECO:0008006" key="13">
    <source>
        <dbReference type="Google" id="ProtNLM"/>
    </source>
</evidence>
<gene>
    <name evidence="11" type="ORF">BB559_002211</name>
</gene>
<feature type="compositionally biased region" description="Acidic residues" evidence="6">
    <location>
        <begin position="315"/>
        <end position="324"/>
    </location>
</feature>
<dbReference type="OrthoDB" id="118550at2759"/>
<evidence type="ECO:0000313" key="12">
    <source>
        <dbReference type="Proteomes" id="UP000245699"/>
    </source>
</evidence>
<keyword evidence="3" id="KW-0804">Transcription</keyword>
<dbReference type="PROSITE" id="PS50090">
    <property type="entry name" value="MYB_LIKE"/>
    <property type="match status" value="1"/>
</dbReference>
<feature type="domain" description="Myb-like" evidence="7">
    <location>
        <begin position="779"/>
        <end position="822"/>
    </location>
</feature>
<dbReference type="GO" id="GO:0042393">
    <property type="term" value="F:histone binding"/>
    <property type="evidence" value="ECO:0007669"/>
    <property type="project" value="TreeGrafter"/>
</dbReference>
<dbReference type="Proteomes" id="UP000245699">
    <property type="component" value="Unassembled WGS sequence"/>
</dbReference>
<dbReference type="Pfam" id="PF00249">
    <property type="entry name" value="Myb_DNA-binding"/>
    <property type="match status" value="1"/>
</dbReference>
<dbReference type="SMART" id="SM00717">
    <property type="entry name" value="SANT"/>
    <property type="match status" value="1"/>
</dbReference>
<keyword evidence="2" id="KW-0238">DNA-binding</keyword>
<keyword evidence="1" id="KW-0805">Transcription regulation</keyword>
<dbReference type="InterPro" id="IPR049898">
    <property type="entry name" value="MARR_BRCT_CHROMO"/>
</dbReference>
<feature type="domain" description="Chromo" evidence="10">
    <location>
        <begin position="1"/>
        <end position="300"/>
    </location>
</feature>
<evidence type="ECO:0000259" key="8">
    <source>
        <dbReference type="PROSITE" id="PS50934"/>
    </source>
</evidence>
<dbReference type="PROSITE" id="PS52032">
    <property type="entry name" value="MARR_BRCT_CHROMO"/>
    <property type="match status" value="1"/>
</dbReference>
<dbReference type="SUPFAM" id="SSF46689">
    <property type="entry name" value="Homeodomain-like"/>
    <property type="match status" value="2"/>
</dbReference>
<feature type="coiled-coil region" evidence="5">
    <location>
        <begin position="974"/>
        <end position="1011"/>
    </location>
</feature>
<feature type="compositionally biased region" description="Polar residues" evidence="6">
    <location>
        <begin position="436"/>
        <end position="445"/>
    </location>
</feature>
<dbReference type="PROSITE" id="PS50934">
    <property type="entry name" value="SWIRM"/>
    <property type="match status" value="1"/>
</dbReference>